<evidence type="ECO:0000256" key="5">
    <source>
        <dbReference type="ARBA" id="ARBA00023242"/>
    </source>
</evidence>
<keyword evidence="8" id="KW-1185">Reference proteome</keyword>
<feature type="region of interest" description="Disordered" evidence="6">
    <location>
        <begin position="1"/>
        <end position="23"/>
    </location>
</feature>
<evidence type="ECO:0000313" key="8">
    <source>
        <dbReference type="Proteomes" id="UP000799302"/>
    </source>
</evidence>
<evidence type="ECO:0000313" key="7">
    <source>
        <dbReference type="EMBL" id="KAF2675423.1"/>
    </source>
</evidence>
<gene>
    <name evidence="7" type="ORF">BT63DRAFT_420614</name>
</gene>
<comment type="subcellular location">
    <subcellularLocation>
        <location evidence="1">Nucleus</location>
    </subcellularLocation>
</comment>
<dbReference type="GO" id="GO:0005654">
    <property type="term" value="C:nucleoplasm"/>
    <property type="evidence" value="ECO:0007669"/>
    <property type="project" value="UniProtKB-ARBA"/>
</dbReference>
<feature type="region of interest" description="Disordered" evidence="6">
    <location>
        <begin position="193"/>
        <end position="264"/>
    </location>
</feature>
<dbReference type="Proteomes" id="UP000799302">
    <property type="component" value="Unassembled WGS sequence"/>
</dbReference>
<reference evidence="7" key="1">
    <citation type="journal article" date="2020" name="Stud. Mycol.">
        <title>101 Dothideomycetes genomes: a test case for predicting lifestyles and emergence of pathogens.</title>
        <authorList>
            <person name="Haridas S."/>
            <person name="Albert R."/>
            <person name="Binder M."/>
            <person name="Bloem J."/>
            <person name="Labutti K."/>
            <person name="Salamov A."/>
            <person name="Andreopoulos B."/>
            <person name="Baker S."/>
            <person name="Barry K."/>
            <person name="Bills G."/>
            <person name="Bluhm B."/>
            <person name="Cannon C."/>
            <person name="Castanera R."/>
            <person name="Culley D."/>
            <person name="Daum C."/>
            <person name="Ezra D."/>
            <person name="Gonzalez J."/>
            <person name="Henrissat B."/>
            <person name="Kuo A."/>
            <person name="Liang C."/>
            <person name="Lipzen A."/>
            <person name="Lutzoni F."/>
            <person name="Magnuson J."/>
            <person name="Mondo S."/>
            <person name="Nolan M."/>
            <person name="Ohm R."/>
            <person name="Pangilinan J."/>
            <person name="Park H.-J."/>
            <person name="Ramirez L."/>
            <person name="Alfaro M."/>
            <person name="Sun H."/>
            <person name="Tritt A."/>
            <person name="Yoshinaga Y."/>
            <person name="Zwiers L.-H."/>
            <person name="Turgeon B."/>
            <person name="Goodwin S."/>
            <person name="Spatafora J."/>
            <person name="Crous P."/>
            <person name="Grigoriev I."/>
        </authorList>
    </citation>
    <scope>NUCLEOTIDE SEQUENCE</scope>
    <source>
        <strain evidence="7">CBS 115976</strain>
    </source>
</reference>
<keyword evidence="3" id="KW-0805">Transcription regulation</keyword>
<organism evidence="7 8">
    <name type="scientific">Microthyrium microscopicum</name>
    <dbReference type="NCBI Taxonomy" id="703497"/>
    <lineage>
        <taxon>Eukaryota</taxon>
        <taxon>Fungi</taxon>
        <taxon>Dikarya</taxon>
        <taxon>Ascomycota</taxon>
        <taxon>Pezizomycotina</taxon>
        <taxon>Dothideomycetes</taxon>
        <taxon>Dothideomycetes incertae sedis</taxon>
        <taxon>Microthyriales</taxon>
        <taxon>Microthyriaceae</taxon>
        <taxon>Microthyrium</taxon>
    </lineage>
</organism>
<evidence type="ECO:0000256" key="4">
    <source>
        <dbReference type="ARBA" id="ARBA00023163"/>
    </source>
</evidence>
<keyword evidence="4" id="KW-0804">Transcription</keyword>
<proteinExistence type="predicted"/>
<dbReference type="Pfam" id="PF08598">
    <property type="entry name" value="Sds3"/>
    <property type="match status" value="1"/>
</dbReference>
<name>A0A6A6UVB6_9PEZI</name>
<protein>
    <recommendedName>
        <fullName evidence="9">Sds3-like protein</fullName>
    </recommendedName>
</protein>
<evidence type="ECO:0000256" key="2">
    <source>
        <dbReference type="ARBA" id="ARBA00022491"/>
    </source>
</evidence>
<evidence type="ECO:0000256" key="6">
    <source>
        <dbReference type="SAM" id="MobiDB-lite"/>
    </source>
</evidence>
<keyword evidence="5" id="KW-0539">Nucleus</keyword>
<accession>A0A6A6UVB6</accession>
<feature type="region of interest" description="Disordered" evidence="6">
    <location>
        <begin position="312"/>
        <end position="356"/>
    </location>
</feature>
<dbReference type="GO" id="GO:0010468">
    <property type="term" value="P:regulation of gene expression"/>
    <property type="evidence" value="ECO:0007669"/>
    <property type="project" value="UniProtKB-ARBA"/>
</dbReference>
<evidence type="ECO:0000256" key="3">
    <source>
        <dbReference type="ARBA" id="ARBA00023015"/>
    </source>
</evidence>
<dbReference type="InterPro" id="IPR013907">
    <property type="entry name" value="Sds3"/>
</dbReference>
<dbReference type="AlphaFoldDB" id="A0A6A6UVB6"/>
<evidence type="ECO:0008006" key="9">
    <source>
        <dbReference type="Google" id="ProtNLM"/>
    </source>
</evidence>
<dbReference type="SMART" id="SM01401">
    <property type="entry name" value="Sds3"/>
    <property type="match status" value="1"/>
</dbReference>
<dbReference type="EMBL" id="MU004230">
    <property type="protein sequence ID" value="KAF2675423.1"/>
    <property type="molecule type" value="Genomic_DNA"/>
</dbReference>
<sequence>MARASPSVADGLLGSPPPPVISKRDKRRNMLSERLQQMIDQFGYNLRPHYEGQSNALQVDMMLIMRENPYQNQPLDEDNEVIRRKISDITSARPMADPVTEAAFQHDVGREYSAFVNQVNSAMEEKDTNLTLLADKYQNTRRELVQRHAFHTQVAKEEHKYLAQTLRQRLITTVTKKKERLLKEKEQLDIGDSNASLLHPNHFTLTNPASPGGAHKRATRNTGRRGADPEDSMSYERRKRKNFGEDAEGQSPAPTSRYDADGPSTWNSAKSKAIYNQFDAKVYSFNQLFTENELNLAINNSAVAATNHMLRQTSNHGSRNGDLGGENGATTLATEDADDDNTPVPPGMERTVSQSYHQTRGVTRNALSELATAAIRENPLGTALPSIFIATKGQKANGAAKIENLSQTEIEHDMAVFRGEMPSNAYSSALDYVPPVEYQYDMRHRRPDAHDALSSLNPNFGGVPMSAQSSSAGFNAGGGAEPMSRQTSAMGMAMGGVGMKRTASGTGSLLGDARRVRSRLQ</sequence>
<feature type="compositionally biased region" description="Basic residues" evidence="6">
    <location>
        <begin position="214"/>
        <end position="223"/>
    </location>
</feature>
<feature type="region of interest" description="Disordered" evidence="6">
    <location>
        <begin position="497"/>
        <end position="521"/>
    </location>
</feature>
<evidence type="ECO:0000256" key="1">
    <source>
        <dbReference type="ARBA" id="ARBA00004123"/>
    </source>
</evidence>
<dbReference type="OrthoDB" id="70376at2759"/>
<keyword evidence="2" id="KW-0678">Repressor</keyword>